<dbReference type="AlphaFoldDB" id="A0AAI8C3C8"/>
<organism evidence="1 2">
    <name type="scientific">Myroides odoratimimus</name>
    <dbReference type="NCBI Taxonomy" id="76832"/>
    <lineage>
        <taxon>Bacteria</taxon>
        <taxon>Pseudomonadati</taxon>
        <taxon>Bacteroidota</taxon>
        <taxon>Flavobacteriia</taxon>
        <taxon>Flavobacteriales</taxon>
        <taxon>Flavobacteriaceae</taxon>
        <taxon>Myroides</taxon>
    </lineage>
</organism>
<dbReference type="PROSITE" id="PS51257">
    <property type="entry name" value="PROKAR_LIPOPROTEIN"/>
    <property type="match status" value="1"/>
</dbReference>
<dbReference type="EMBL" id="CP013690">
    <property type="protein sequence ID" value="ALU25359.1"/>
    <property type="molecule type" value="Genomic_DNA"/>
</dbReference>
<evidence type="ECO:0000313" key="2">
    <source>
        <dbReference type="Proteomes" id="UP000069030"/>
    </source>
</evidence>
<evidence type="ECO:0008006" key="3">
    <source>
        <dbReference type="Google" id="ProtNLM"/>
    </source>
</evidence>
<dbReference type="Pfam" id="PF14135">
    <property type="entry name" value="DUF4302"/>
    <property type="match status" value="1"/>
</dbReference>
<proteinExistence type="predicted"/>
<sequence length="448" mass="50957">MKKYIAKAFLATIILAGVVSCQKEEDRVFDKSVAERLSEQEKKLKDLLLSSEYGWRVVYFTDTDGLGGFTYLMRFKDARNVEMVSDFDLSGQTIENSEYTIQQRATTSLIFTTRTKIHELSDPINSPYESGQGYYGEYQFGYFGNTENEIHFRTAKKDREVVFVKATKEDWENFKSIPSMIGKMSSLDKPYFRTLQIKTTGEVKAYDLAYSPSVRFIEIEGGDNVVDGSAFGISFNPQGIKVAPALKVGSDLVTQFDYNAKTGDFEYNANGNFASIQYSFAPINTYSDYKKVLNTPEVKQDRLFQFQSNTSLINSKSNSPLFLKMLNDLGKTALGGYNLDLIIFNFNDKEDNGESSYIRYRYKGVNYYYEFKNLDGDIAVKVAEGKWYGGAARVPQELQKFNHGLMQENIFVKQENFKIQYSNPVVTFIGSKEGIAFSTWDVGVPKTF</sequence>
<dbReference type="KEGG" id="mod:AS202_03970"/>
<dbReference type="RefSeq" id="WP_006262293.1">
    <property type="nucleotide sequence ID" value="NZ_CP013690.1"/>
</dbReference>
<reference evidence="1 2" key="1">
    <citation type="journal article" date="2016" name="J. Zhejiang Univ. Sci. B">
        <title>Antibiotic resistance mechanisms of Myroides sp.</title>
        <authorList>
            <person name="Hu S."/>
            <person name="Yuan S."/>
            <person name="Qu H."/>
            <person name="Jiang T."/>
            <person name="Zhou Y."/>
            <person name="Wang M."/>
            <person name="Ming D."/>
        </authorList>
    </citation>
    <scope>NUCLEOTIDE SEQUENCE [LARGE SCALE GENOMIC DNA]</scope>
    <source>
        <strain evidence="1 2">PR63039</strain>
    </source>
</reference>
<dbReference type="GeneID" id="66973968"/>
<name>A0AAI8C3C8_9FLAO</name>
<dbReference type="InterPro" id="IPR025396">
    <property type="entry name" value="DUF4302"/>
</dbReference>
<gene>
    <name evidence="1" type="ORF">AS202_03970</name>
</gene>
<accession>A0AAI8C3C8</accession>
<protein>
    <recommendedName>
        <fullName evidence="3">DUF4302 domain-containing protein</fullName>
    </recommendedName>
</protein>
<dbReference type="Proteomes" id="UP000069030">
    <property type="component" value="Chromosome"/>
</dbReference>
<evidence type="ECO:0000313" key="1">
    <source>
        <dbReference type="EMBL" id="ALU25359.1"/>
    </source>
</evidence>